<dbReference type="Proteomes" id="UP000248132">
    <property type="component" value="Unassembled WGS sequence"/>
</dbReference>
<dbReference type="GO" id="GO:0030968">
    <property type="term" value="P:endoplasmic reticulum unfolded protein response"/>
    <property type="evidence" value="ECO:0007669"/>
    <property type="project" value="TreeGrafter"/>
</dbReference>
<evidence type="ECO:0000256" key="4">
    <source>
        <dbReference type="SAM" id="Phobius"/>
    </source>
</evidence>
<evidence type="ECO:0000256" key="2">
    <source>
        <dbReference type="ARBA" id="ARBA00022803"/>
    </source>
</evidence>
<dbReference type="SUPFAM" id="SSF48452">
    <property type="entry name" value="TPR-like"/>
    <property type="match status" value="1"/>
</dbReference>
<protein>
    <submittedName>
        <fullName evidence="5">Lipopolysaccharide biosynthesis regulator YciM</fullName>
    </submittedName>
</protein>
<dbReference type="AlphaFoldDB" id="A0A318YBH3"/>
<keyword evidence="1" id="KW-0677">Repeat</keyword>
<feature type="repeat" description="TPR" evidence="3">
    <location>
        <begin position="505"/>
        <end position="538"/>
    </location>
</feature>
<dbReference type="EMBL" id="QKMR01000002">
    <property type="protein sequence ID" value="PYG89901.1"/>
    <property type="molecule type" value="Genomic_DNA"/>
</dbReference>
<keyword evidence="6" id="KW-1185">Reference proteome</keyword>
<proteinExistence type="predicted"/>
<dbReference type="GO" id="GO:0000030">
    <property type="term" value="F:mannosyltransferase activity"/>
    <property type="evidence" value="ECO:0007669"/>
    <property type="project" value="TreeGrafter"/>
</dbReference>
<dbReference type="Pfam" id="PF13181">
    <property type="entry name" value="TPR_8"/>
    <property type="match status" value="1"/>
</dbReference>
<feature type="repeat" description="TPR" evidence="3">
    <location>
        <begin position="437"/>
        <end position="470"/>
    </location>
</feature>
<keyword evidence="4" id="KW-1133">Transmembrane helix</keyword>
<evidence type="ECO:0000256" key="1">
    <source>
        <dbReference type="ARBA" id="ARBA00022737"/>
    </source>
</evidence>
<feature type="transmembrane region" description="Helical" evidence="4">
    <location>
        <begin position="61"/>
        <end position="81"/>
    </location>
</feature>
<dbReference type="InterPro" id="IPR013105">
    <property type="entry name" value="TPR_2"/>
</dbReference>
<dbReference type="Pfam" id="PF13414">
    <property type="entry name" value="TPR_11"/>
    <property type="match status" value="1"/>
</dbReference>
<feature type="repeat" description="TPR" evidence="3">
    <location>
        <begin position="539"/>
        <end position="572"/>
    </location>
</feature>
<feature type="transmembrane region" description="Helical" evidence="4">
    <location>
        <begin position="6"/>
        <end position="24"/>
    </location>
</feature>
<organism evidence="5 6">
    <name type="scientific">Ruminiclostridium sufflavum DSM 19573</name>
    <dbReference type="NCBI Taxonomy" id="1121337"/>
    <lineage>
        <taxon>Bacteria</taxon>
        <taxon>Bacillati</taxon>
        <taxon>Bacillota</taxon>
        <taxon>Clostridia</taxon>
        <taxon>Eubacteriales</taxon>
        <taxon>Oscillospiraceae</taxon>
        <taxon>Ruminiclostridium</taxon>
    </lineage>
</organism>
<dbReference type="PANTHER" id="PTHR44227:SF3">
    <property type="entry name" value="PROTEIN O-MANNOSYL-TRANSFERASE TMTC4"/>
    <property type="match status" value="1"/>
</dbReference>
<reference evidence="5 6" key="1">
    <citation type="submission" date="2018-06" db="EMBL/GenBank/DDBJ databases">
        <title>Genomic Encyclopedia of Type Strains, Phase I: the one thousand microbial genomes (KMG-I) project.</title>
        <authorList>
            <person name="Kyrpides N."/>
        </authorList>
    </citation>
    <scope>NUCLEOTIDE SEQUENCE [LARGE SCALE GENOMIC DNA]</scope>
    <source>
        <strain evidence="5 6">DSM 19573</strain>
    </source>
</reference>
<dbReference type="InterPro" id="IPR011990">
    <property type="entry name" value="TPR-like_helical_dom_sf"/>
</dbReference>
<dbReference type="InterPro" id="IPR052346">
    <property type="entry name" value="O-mannosyl-transferase_TMTC"/>
</dbReference>
<feature type="repeat" description="TPR" evidence="3">
    <location>
        <begin position="174"/>
        <end position="207"/>
    </location>
</feature>
<evidence type="ECO:0000256" key="3">
    <source>
        <dbReference type="PROSITE-ProRule" id="PRU00339"/>
    </source>
</evidence>
<dbReference type="GO" id="GO:0035269">
    <property type="term" value="P:protein O-linked glycosylation via mannose"/>
    <property type="evidence" value="ECO:0007669"/>
    <property type="project" value="TreeGrafter"/>
</dbReference>
<feature type="repeat" description="TPR" evidence="3">
    <location>
        <begin position="403"/>
        <end position="436"/>
    </location>
</feature>
<feature type="transmembrane region" description="Helical" evidence="4">
    <location>
        <begin position="29"/>
        <end position="49"/>
    </location>
</feature>
<dbReference type="Pfam" id="PF07719">
    <property type="entry name" value="TPR_2"/>
    <property type="match status" value="2"/>
</dbReference>
<evidence type="ECO:0000313" key="5">
    <source>
        <dbReference type="EMBL" id="PYG89901.1"/>
    </source>
</evidence>
<feature type="repeat" description="TPR" evidence="3">
    <location>
        <begin position="233"/>
        <end position="266"/>
    </location>
</feature>
<dbReference type="PANTHER" id="PTHR44227">
    <property type="match status" value="1"/>
</dbReference>
<feature type="repeat" description="TPR" evidence="3">
    <location>
        <begin position="335"/>
        <end position="368"/>
    </location>
</feature>
<dbReference type="SMART" id="SM00028">
    <property type="entry name" value="TPR"/>
    <property type="match status" value="11"/>
</dbReference>
<gene>
    <name evidence="5" type="ORF">LY28_00500</name>
</gene>
<feature type="repeat" description="TPR" evidence="3">
    <location>
        <begin position="267"/>
        <end position="300"/>
    </location>
</feature>
<keyword evidence="4" id="KW-0472">Membrane</keyword>
<keyword evidence="2 3" id="KW-0802">TPR repeat</keyword>
<keyword evidence="4" id="KW-0812">Transmembrane</keyword>
<dbReference type="NCBIfam" id="NF047558">
    <property type="entry name" value="TPR_END_plus"/>
    <property type="match status" value="1"/>
</dbReference>
<comment type="caution">
    <text evidence="5">The sequence shown here is derived from an EMBL/GenBank/DDBJ whole genome shotgun (WGS) entry which is preliminary data.</text>
</comment>
<dbReference type="Pfam" id="PF13432">
    <property type="entry name" value="TPR_16"/>
    <property type="match status" value="3"/>
</dbReference>
<dbReference type="InterPro" id="IPR019734">
    <property type="entry name" value="TPR_rpt"/>
</dbReference>
<dbReference type="OrthoDB" id="9780183at2"/>
<evidence type="ECO:0000313" key="6">
    <source>
        <dbReference type="Proteomes" id="UP000248132"/>
    </source>
</evidence>
<dbReference type="PROSITE" id="PS50293">
    <property type="entry name" value="TPR_REGION"/>
    <property type="match status" value="2"/>
</dbReference>
<sequence>MLLLTAFNMIILVLLIAYVFYRLIKTKTIVTLISFTLQLSALTIVLLSVVNRVQTSTGVELFYISFGIIVPCCIAAYDYYLMIKKVKEKGSYEGLITADKNIKVKSYNTVEIMSVASNDAFVGETLAEISQLSDELFKGIKKKLVQAEEYYRESNYDAACEINNSLIGICGTSSNLYFNYGNICFKKGQLGEALSHYRKVLELNEQLLQKLQKSSHSKTAVNDAISSIRFKEYLVYYNIGVTYLNIGKADFALENFEKSLAINSSFVNAKEGVGRVLVQNGRNAEAVSYYEEILEKDSNNYIIGLLLGKLFVELNDTGRARKCLEQCIRNKPDIPDAYTELGKLYMSEKNYQEAAKLYKKYISIRDDDFTGHYNLAGCCYQTGEFKKAVTEYQKAIMLNSASYNSLFNMALIYEEIKEYDKAIECYENAISIKKDFVDAYNNLGILFSKQQRQFEALAVYSKGIKESPSNFKLYYNMGVVLFELRRYEDAADAFKRAIEINPEDNEVYYYLGAALTELKKYDEAIKAYSRALNENMSDGDLYYNIAAVYALMKKQDIAIDNLKKAINIDPDIKQEIFQNRVFDYILMNSDFMELIS</sequence>
<dbReference type="Gene3D" id="1.25.40.10">
    <property type="entry name" value="Tetratricopeptide repeat domain"/>
    <property type="match status" value="6"/>
</dbReference>
<accession>A0A318YBH3</accession>
<dbReference type="RefSeq" id="WP_110460580.1">
    <property type="nucleotide sequence ID" value="NZ_QKMR01000002.1"/>
</dbReference>
<dbReference type="SUPFAM" id="SSF48439">
    <property type="entry name" value="Protein prenylyltransferase"/>
    <property type="match status" value="1"/>
</dbReference>
<dbReference type="PROSITE" id="PS50005">
    <property type="entry name" value="TPR"/>
    <property type="match status" value="9"/>
</dbReference>
<name>A0A318YBH3_9FIRM</name>
<feature type="repeat" description="TPR" evidence="3">
    <location>
        <begin position="471"/>
        <end position="504"/>
    </location>
</feature>